<proteinExistence type="predicted"/>
<feature type="compositionally biased region" description="Polar residues" evidence="1">
    <location>
        <begin position="205"/>
        <end position="222"/>
    </location>
</feature>
<feature type="region of interest" description="Disordered" evidence="1">
    <location>
        <begin position="168"/>
        <end position="223"/>
    </location>
</feature>
<dbReference type="AlphaFoldDB" id="A0A2G2ZR18"/>
<evidence type="ECO:0000313" key="2">
    <source>
        <dbReference type="EMBL" id="PHT84394.1"/>
    </source>
</evidence>
<keyword evidence="3" id="KW-1185">Reference proteome</keyword>
<dbReference type="Gramene" id="PHT84394">
    <property type="protein sequence ID" value="PHT84394"/>
    <property type="gene ID" value="T459_12837"/>
</dbReference>
<reference evidence="2 3" key="1">
    <citation type="journal article" date="2014" name="Nat. Genet.">
        <title>Genome sequence of the hot pepper provides insights into the evolution of pungency in Capsicum species.</title>
        <authorList>
            <person name="Kim S."/>
            <person name="Park M."/>
            <person name="Yeom S.I."/>
            <person name="Kim Y.M."/>
            <person name="Lee J.M."/>
            <person name="Lee H.A."/>
            <person name="Seo E."/>
            <person name="Choi J."/>
            <person name="Cheong K."/>
            <person name="Kim K.T."/>
            <person name="Jung K."/>
            <person name="Lee G.W."/>
            <person name="Oh S.K."/>
            <person name="Bae C."/>
            <person name="Kim S.B."/>
            <person name="Lee H.Y."/>
            <person name="Kim S.Y."/>
            <person name="Kim M.S."/>
            <person name="Kang B.C."/>
            <person name="Jo Y.D."/>
            <person name="Yang H.B."/>
            <person name="Jeong H.J."/>
            <person name="Kang W.H."/>
            <person name="Kwon J.K."/>
            <person name="Shin C."/>
            <person name="Lim J.Y."/>
            <person name="Park J.H."/>
            <person name="Huh J.H."/>
            <person name="Kim J.S."/>
            <person name="Kim B.D."/>
            <person name="Cohen O."/>
            <person name="Paran I."/>
            <person name="Suh M.C."/>
            <person name="Lee S.B."/>
            <person name="Kim Y.K."/>
            <person name="Shin Y."/>
            <person name="Noh S.J."/>
            <person name="Park J."/>
            <person name="Seo Y.S."/>
            <person name="Kwon S.Y."/>
            <person name="Kim H.A."/>
            <person name="Park J.M."/>
            <person name="Kim H.J."/>
            <person name="Choi S.B."/>
            <person name="Bosland P.W."/>
            <person name="Reeves G."/>
            <person name="Jo S.H."/>
            <person name="Lee B.W."/>
            <person name="Cho H.T."/>
            <person name="Choi H.S."/>
            <person name="Lee M.S."/>
            <person name="Yu Y."/>
            <person name="Do Choi Y."/>
            <person name="Park B.S."/>
            <person name="van Deynze A."/>
            <person name="Ashrafi H."/>
            <person name="Hill T."/>
            <person name="Kim W.T."/>
            <person name="Pai H.S."/>
            <person name="Ahn H.K."/>
            <person name="Yeam I."/>
            <person name="Giovannoni J.J."/>
            <person name="Rose J.K."/>
            <person name="Sorensen I."/>
            <person name="Lee S.J."/>
            <person name="Kim R.W."/>
            <person name="Choi I.Y."/>
            <person name="Choi B.S."/>
            <person name="Lim J.S."/>
            <person name="Lee Y.H."/>
            <person name="Choi D."/>
        </authorList>
    </citation>
    <scope>NUCLEOTIDE SEQUENCE [LARGE SCALE GENOMIC DNA]</scope>
    <source>
        <strain evidence="3">cv. CM334</strain>
    </source>
</reference>
<protein>
    <submittedName>
        <fullName evidence="2">Uncharacterized protein</fullName>
    </submittedName>
</protein>
<name>A0A2G2ZR18_CAPAN</name>
<organism evidence="2 3">
    <name type="scientific">Capsicum annuum</name>
    <name type="common">Capsicum pepper</name>
    <dbReference type="NCBI Taxonomy" id="4072"/>
    <lineage>
        <taxon>Eukaryota</taxon>
        <taxon>Viridiplantae</taxon>
        <taxon>Streptophyta</taxon>
        <taxon>Embryophyta</taxon>
        <taxon>Tracheophyta</taxon>
        <taxon>Spermatophyta</taxon>
        <taxon>Magnoliopsida</taxon>
        <taxon>eudicotyledons</taxon>
        <taxon>Gunneridae</taxon>
        <taxon>Pentapetalae</taxon>
        <taxon>asterids</taxon>
        <taxon>lamiids</taxon>
        <taxon>Solanales</taxon>
        <taxon>Solanaceae</taxon>
        <taxon>Solanoideae</taxon>
        <taxon>Capsiceae</taxon>
        <taxon>Capsicum</taxon>
    </lineage>
</organism>
<evidence type="ECO:0000256" key="1">
    <source>
        <dbReference type="SAM" id="MobiDB-lite"/>
    </source>
</evidence>
<comment type="caution">
    <text evidence="2">The sequence shown here is derived from an EMBL/GenBank/DDBJ whole genome shotgun (WGS) entry which is preliminary data.</text>
</comment>
<gene>
    <name evidence="2" type="ORF">T459_12837</name>
</gene>
<dbReference type="EMBL" id="AYRZ02000004">
    <property type="protein sequence ID" value="PHT84394.1"/>
    <property type="molecule type" value="Genomic_DNA"/>
</dbReference>
<accession>A0A2G2ZR18</accession>
<dbReference type="Proteomes" id="UP000222542">
    <property type="component" value="Unassembled WGS sequence"/>
</dbReference>
<sequence>MCITNKTKCRLGSVSEATPEMLSQANSQCSLSISEELATGTVQLKTTKELLDFVQIFDSPYECSNPIELDILLDRIIMFRVNVKQENIESRDRVYGVGKISDNIELIKKYNKSIKENTVTKPHFNVEQPHFNVEKPHFNVEEATDANKVSAYDNEKMSLKKIYIEKRGRPKNGGSVSEVNDDFDQLSSNKAKKIDTETESETKNKTVGSSYLTDMPQPTTGGVQPVTPAERVSIPCHGHGQDVNKIHVEIVVDLKQMLDDNNLLAKTFKNELRRINNNDHATFRDACYALGLLDDDKEYIDAIKEANSRFDADVTELKQFSDWLLAIGDGRMGFSTDSTEKVKIPDNILIDNCDDPIS</sequence>
<feature type="compositionally biased region" description="Basic and acidic residues" evidence="1">
    <location>
        <begin position="192"/>
        <end position="204"/>
    </location>
</feature>
<reference evidence="2 3" key="2">
    <citation type="journal article" date="2017" name="Genome Biol.">
        <title>New reference genome sequences of hot pepper reveal the massive evolution of plant disease-resistance genes by retroduplication.</title>
        <authorList>
            <person name="Kim S."/>
            <person name="Park J."/>
            <person name="Yeom S.I."/>
            <person name="Kim Y.M."/>
            <person name="Seo E."/>
            <person name="Kim K.T."/>
            <person name="Kim M.S."/>
            <person name="Lee J.M."/>
            <person name="Cheong K."/>
            <person name="Shin H.S."/>
            <person name="Kim S.B."/>
            <person name="Han K."/>
            <person name="Lee J."/>
            <person name="Park M."/>
            <person name="Lee H.A."/>
            <person name="Lee H.Y."/>
            <person name="Lee Y."/>
            <person name="Oh S."/>
            <person name="Lee J.H."/>
            <person name="Choi E."/>
            <person name="Choi E."/>
            <person name="Lee S.E."/>
            <person name="Jeon J."/>
            <person name="Kim H."/>
            <person name="Choi G."/>
            <person name="Song H."/>
            <person name="Lee J."/>
            <person name="Lee S.C."/>
            <person name="Kwon J.K."/>
            <person name="Lee H.Y."/>
            <person name="Koo N."/>
            <person name="Hong Y."/>
            <person name="Kim R.W."/>
            <person name="Kang W.H."/>
            <person name="Huh J.H."/>
            <person name="Kang B.C."/>
            <person name="Yang T.J."/>
            <person name="Lee Y.H."/>
            <person name="Bennetzen J.L."/>
            <person name="Choi D."/>
        </authorList>
    </citation>
    <scope>NUCLEOTIDE SEQUENCE [LARGE SCALE GENOMIC DNA]</scope>
    <source>
        <strain evidence="3">cv. CM334</strain>
    </source>
</reference>
<evidence type="ECO:0000313" key="3">
    <source>
        <dbReference type="Proteomes" id="UP000222542"/>
    </source>
</evidence>